<accession>A0A0C3F4S4</accession>
<gene>
    <name evidence="2" type="ORF">PILCRDRAFT_552653</name>
</gene>
<feature type="compositionally biased region" description="Basic and acidic residues" evidence="1">
    <location>
        <begin position="29"/>
        <end position="45"/>
    </location>
</feature>
<organism evidence="2 3">
    <name type="scientific">Piloderma croceum (strain F 1598)</name>
    <dbReference type="NCBI Taxonomy" id="765440"/>
    <lineage>
        <taxon>Eukaryota</taxon>
        <taxon>Fungi</taxon>
        <taxon>Dikarya</taxon>
        <taxon>Basidiomycota</taxon>
        <taxon>Agaricomycotina</taxon>
        <taxon>Agaricomycetes</taxon>
        <taxon>Agaricomycetidae</taxon>
        <taxon>Atheliales</taxon>
        <taxon>Atheliaceae</taxon>
        <taxon>Piloderma</taxon>
    </lineage>
</organism>
<reference evidence="2 3" key="1">
    <citation type="submission" date="2014-04" db="EMBL/GenBank/DDBJ databases">
        <authorList>
            <consortium name="DOE Joint Genome Institute"/>
            <person name="Kuo A."/>
            <person name="Tarkka M."/>
            <person name="Buscot F."/>
            <person name="Kohler A."/>
            <person name="Nagy L.G."/>
            <person name="Floudas D."/>
            <person name="Copeland A."/>
            <person name="Barry K.W."/>
            <person name="Cichocki N."/>
            <person name="Veneault-Fourrey C."/>
            <person name="LaButti K."/>
            <person name="Lindquist E.A."/>
            <person name="Lipzen A."/>
            <person name="Lundell T."/>
            <person name="Morin E."/>
            <person name="Murat C."/>
            <person name="Sun H."/>
            <person name="Tunlid A."/>
            <person name="Henrissat B."/>
            <person name="Grigoriev I.V."/>
            <person name="Hibbett D.S."/>
            <person name="Martin F."/>
            <person name="Nordberg H.P."/>
            <person name="Cantor M.N."/>
            <person name="Hua S.X."/>
        </authorList>
    </citation>
    <scope>NUCLEOTIDE SEQUENCE [LARGE SCALE GENOMIC DNA]</scope>
    <source>
        <strain evidence="2 3">F 1598</strain>
    </source>
</reference>
<dbReference type="InParanoid" id="A0A0C3F4S4"/>
<protein>
    <submittedName>
        <fullName evidence="2">Uncharacterized protein</fullName>
    </submittedName>
</protein>
<feature type="region of interest" description="Disordered" evidence="1">
    <location>
        <begin position="1"/>
        <end position="175"/>
    </location>
</feature>
<dbReference type="HOGENOM" id="CLU_1533153_0_0_1"/>
<feature type="compositionally biased region" description="Pro residues" evidence="1">
    <location>
        <begin position="109"/>
        <end position="118"/>
    </location>
</feature>
<name>A0A0C3F4S4_PILCF</name>
<dbReference type="Proteomes" id="UP000054166">
    <property type="component" value="Unassembled WGS sequence"/>
</dbReference>
<sequence>MLETVVSEKSVAQKPTPATPKPIVPSANERLKGLLYRRDSSHFSPDKVLPTATPPPHSPSPANGIPPVGGGLNGDNVIGTPSIGTPSRPSTPRAEPKPGFKQVAVPTTPEVPPSPALPITPDVNIRPLESATELLPPIRPPRTSSLEGKFVGGIDSSHALDQVTSVDPTSASTDS</sequence>
<dbReference type="AlphaFoldDB" id="A0A0C3F4S4"/>
<proteinExistence type="predicted"/>
<evidence type="ECO:0000313" key="2">
    <source>
        <dbReference type="EMBL" id="KIM79675.1"/>
    </source>
</evidence>
<feature type="compositionally biased region" description="Polar residues" evidence="1">
    <location>
        <begin position="162"/>
        <end position="175"/>
    </location>
</feature>
<evidence type="ECO:0000313" key="3">
    <source>
        <dbReference type="Proteomes" id="UP000054166"/>
    </source>
</evidence>
<keyword evidence="3" id="KW-1185">Reference proteome</keyword>
<evidence type="ECO:0000256" key="1">
    <source>
        <dbReference type="SAM" id="MobiDB-lite"/>
    </source>
</evidence>
<dbReference type="EMBL" id="KN833008">
    <property type="protein sequence ID" value="KIM79675.1"/>
    <property type="molecule type" value="Genomic_DNA"/>
</dbReference>
<reference evidence="3" key="2">
    <citation type="submission" date="2015-01" db="EMBL/GenBank/DDBJ databases">
        <title>Evolutionary Origins and Diversification of the Mycorrhizal Mutualists.</title>
        <authorList>
            <consortium name="DOE Joint Genome Institute"/>
            <consortium name="Mycorrhizal Genomics Consortium"/>
            <person name="Kohler A."/>
            <person name="Kuo A."/>
            <person name="Nagy L.G."/>
            <person name="Floudas D."/>
            <person name="Copeland A."/>
            <person name="Barry K.W."/>
            <person name="Cichocki N."/>
            <person name="Veneault-Fourrey C."/>
            <person name="LaButti K."/>
            <person name="Lindquist E.A."/>
            <person name="Lipzen A."/>
            <person name="Lundell T."/>
            <person name="Morin E."/>
            <person name="Murat C."/>
            <person name="Riley R."/>
            <person name="Ohm R."/>
            <person name="Sun H."/>
            <person name="Tunlid A."/>
            <person name="Henrissat B."/>
            <person name="Grigoriev I.V."/>
            <person name="Hibbett D.S."/>
            <person name="Martin F."/>
        </authorList>
    </citation>
    <scope>NUCLEOTIDE SEQUENCE [LARGE SCALE GENOMIC DNA]</scope>
    <source>
        <strain evidence="3">F 1598</strain>
    </source>
</reference>